<protein>
    <submittedName>
        <fullName evidence="1">Uncharacterized protein</fullName>
    </submittedName>
</protein>
<gene>
    <name evidence="1" type="ORF">DCO56_08600</name>
</gene>
<dbReference type="RefSeq" id="WP_108633327.1">
    <property type="nucleotide sequence ID" value="NZ_QCXX01000002.1"/>
</dbReference>
<evidence type="ECO:0000313" key="2">
    <source>
        <dbReference type="Proteomes" id="UP000250831"/>
    </source>
</evidence>
<name>A0A363NW12_9SPHI</name>
<dbReference type="EMBL" id="QCXX01000002">
    <property type="protein sequence ID" value="PUV24995.1"/>
    <property type="molecule type" value="Genomic_DNA"/>
</dbReference>
<accession>A0A363NW12</accession>
<comment type="caution">
    <text evidence="1">The sequence shown here is derived from an EMBL/GenBank/DDBJ whole genome shotgun (WGS) entry which is preliminary data.</text>
</comment>
<organism evidence="1 2">
    <name type="scientific">Sphingobacterium athyrii</name>
    <dbReference type="NCBI Taxonomy" id="2152717"/>
    <lineage>
        <taxon>Bacteria</taxon>
        <taxon>Pseudomonadati</taxon>
        <taxon>Bacteroidota</taxon>
        <taxon>Sphingobacteriia</taxon>
        <taxon>Sphingobacteriales</taxon>
        <taxon>Sphingobacteriaceae</taxon>
        <taxon>Sphingobacterium</taxon>
    </lineage>
</organism>
<keyword evidence="2" id="KW-1185">Reference proteome</keyword>
<dbReference type="Proteomes" id="UP000250831">
    <property type="component" value="Unassembled WGS sequence"/>
</dbReference>
<dbReference type="AlphaFoldDB" id="A0A363NW12"/>
<sequence length="90" mass="10398">MAGVNIYTSQTFHYLLNGLLNCDPWALRYFLHHSFCTIFPVLPPKVENSLFELDKTLIPVISILEARGDEKQERLRELIKVSSILAHEGW</sequence>
<evidence type="ECO:0000313" key="1">
    <source>
        <dbReference type="EMBL" id="PUV24995.1"/>
    </source>
</evidence>
<proteinExistence type="predicted"/>
<reference evidence="1 2" key="1">
    <citation type="submission" date="2018-04" db="EMBL/GenBank/DDBJ databases">
        <title>Sphingobacterium sp. M46 Genome.</title>
        <authorList>
            <person name="Cheng J."/>
            <person name="Li Y."/>
        </authorList>
    </citation>
    <scope>NUCLEOTIDE SEQUENCE [LARGE SCALE GENOMIC DNA]</scope>
    <source>
        <strain evidence="1 2">M46</strain>
    </source>
</reference>